<dbReference type="AlphaFoldDB" id="A0A2T0BAI7"/>
<dbReference type="SUPFAM" id="SSF46600">
    <property type="entry name" value="C-terminal UvrC-binding domain of UvrB"/>
    <property type="match status" value="1"/>
</dbReference>
<feature type="domain" description="UVR" evidence="1">
    <location>
        <begin position="133"/>
        <end position="168"/>
    </location>
</feature>
<reference evidence="2 3" key="1">
    <citation type="submission" date="2018-03" db="EMBL/GenBank/DDBJ databases">
        <title>Genome sequence of Clostridium vincentii DSM 10228.</title>
        <authorList>
            <person name="Poehlein A."/>
            <person name="Daniel R."/>
        </authorList>
    </citation>
    <scope>NUCLEOTIDE SEQUENCE [LARGE SCALE GENOMIC DNA]</scope>
    <source>
        <strain evidence="2 3">DSM 10228</strain>
    </source>
</reference>
<dbReference type="GO" id="GO:1990170">
    <property type="term" value="P:stress response to cadmium ion"/>
    <property type="evidence" value="ECO:0007669"/>
    <property type="project" value="TreeGrafter"/>
</dbReference>
<dbReference type="GO" id="GO:0008270">
    <property type="term" value="F:zinc ion binding"/>
    <property type="evidence" value="ECO:0007669"/>
    <property type="project" value="TreeGrafter"/>
</dbReference>
<dbReference type="GO" id="GO:0046870">
    <property type="term" value="F:cadmium ion binding"/>
    <property type="evidence" value="ECO:0007669"/>
    <property type="project" value="TreeGrafter"/>
</dbReference>
<proteinExistence type="predicted"/>
<dbReference type="RefSeq" id="WP_106060808.1">
    <property type="nucleotide sequence ID" value="NZ_PVXQ01000040.1"/>
</dbReference>
<comment type="caution">
    <text evidence="2">The sequence shown here is derived from an EMBL/GenBank/DDBJ whole genome shotgun (WGS) entry which is preliminary data.</text>
</comment>
<protein>
    <submittedName>
        <fullName evidence="2">UvrB/uvrC motif protein</fullName>
    </submittedName>
</protein>
<dbReference type="InterPro" id="IPR036876">
    <property type="entry name" value="UVR_dom_sf"/>
</dbReference>
<evidence type="ECO:0000313" key="2">
    <source>
        <dbReference type="EMBL" id="PRR80909.1"/>
    </source>
</evidence>
<dbReference type="PIRSF" id="PIRSF015034">
    <property type="entry name" value="YacH"/>
    <property type="match status" value="1"/>
</dbReference>
<accession>A0A2T0BAI7</accession>
<gene>
    <name evidence="2" type="ORF">CLVI_28990</name>
</gene>
<dbReference type="Proteomes" id="UP000239471">
    <property type="component" value="Unassembled WGS sequence"/>
</dbReference>
<dbReference type="PROSITE" id="PS50151">
    <property type="entry name" value="UVR"/>
    <property type="match status" value="1"/>
</dbReference>
<dbReference type="GO" id="GO:0050897">
    <property type="term" value="F:cobalt ion binding"/>
    <property type="evidence" value="ECO:0007669"/>
    <property type="project" value="TreeGrafter"/>
</dbReference>
<evidence type="ECO:0000313" key="3">
    <source>
        <dbReference type="Proteomes" id="UP000239471"/>
    </source>
</evidence>
<dbReference type="Pfam" id="PF02151">
    <property type="entry name" value="UVR"/>
    <property type="match status" value="1"/>
</dbReference>
<dbReference type="InterPro" id="IPR025542">
    <property type="entry name" value="YacH"/>
</dbReference>
<dbReference type="EMBL" id="PVXQ01000040">
    <property type="protein sequence ID" value="PRR80909.1"/>
    <property type="molecule type" value="Genomic_DNA"/>
</dbReference>
<keyword evidence="3" id="KW-1185">Reference proteome</keyword>
<evidence type="ECO:0000259" key="1">
    <source>
        <dbReference type="PROSITE" id="PS50151"/>
    </source>
</evidence>
<name>A0A2T0BAI7_9CLOT</name>
<dbReference type="InterPro" id="IPR001943">
    <property type="entry name" value="UVR_dom"/>
</dbReference>
<sequence>MLCEKCKKNEAKIHLIKLINRERTETWLCETCAKEISEISLISSLAPIEGASFQNILNGYFQVLNNNKKEKIEIICKNCGLTYSQFTSSGQLGCGSCYDSFSEFLRPMIKRIHGDLEHIGKIPNKSGNEFIEIKRIKKLKEELQKCISVEEYENAAIIRDEIKILENCKEVRSKNEELDR</sequence>
<dbReference type="GO" id="GO:0005507">
    <property type="term" value="F:copper ion binding"/>
    <property type="evidence" value="ECO:0007669"/>
    <property type="project" value="TreeGrafter"/>
</dbReference>
<organism evidence="2 3">
    <name type="scientific">Clostridium vincentii</name>
    <dbReference type="NCBI Taxonomy" id="52704"/>
    <lineage>
        <taxon>Bacteria</taxon>
        <taxon>Bacillati</taxon>
        <taxon>Bacillota</taxon>
        <taxon>Clostridia</taxon>
        <taxon>Eubacteriales</taxon>
        <taxon>Clostridiaceae</taxon>
        <taxon>Clostridium</taxon>
    </lineage>
</organism>
<dbReference type="PANTHER" id="PTHR38430">
    <property type="entry name" value="PROTEIN-ARGININE KINASE ACTIVATOR PROTEIN"/>
    <property type="match status" value="1"/>
</dbReference>
<dbReference type="OrthoDB" id="9788704at2"/>
<dbReference type="GO" id="GO:1990169">
    <property type="term" value="P:stress response to copper ion"/>
    <property type="evidence" value="ECO:0007669"/>
    <property type="project" value="TreeGrafter"/>
</dbReference>
<dbReference type="PANTHER" id="PTHR38430:SF1">
    <property type="entry name" value="PROTEIN-ARGININE KINASE ACTIVATOR PROTEIN"/>
    <property type="match status" value="1"/>
</dbReference>